<dbReference type="PROSITE" id="PS50088">
    <property type="entry name" value="ANK_REPEAT"/>
    <property type="match status" value="4"/>
</dbReference>
<dbReference type="Gene3D" id="1.25.40.20">
    <property type="entry name" value="Ankyrin repeat-containing domain"/>
    <property type="match status" value="3"/>
</dbReference>
<keyword evidence="2 3" id="KW-0040">ANK repeat</keyword>
<dbReference type="GeneID" id="36523647"/>
<gene>
    <name evidence="4" type="ORF">BDW47DRAFT_126077</name>
</gene>
<evidence type="ECO:0000256" key="3">
    <source>
        <dbReference type="PROSITE-ProRule" id="PRU00023"/>
    </source>
</evidence>
<evidence type="ECO:0000256" key="2">
    <source>
        <dbReference type="ARBA" id="ARBA00023043"/>
    </source>
</evidence>
<dbReference type="AlphaFoldDB" id="A0A2I2FAG1"/>
<dbReference type="Pfam" id="PF12796">
    <property type="entry name" value="Ank_2"/>
    <property type="match status" value="3"/>
</dbReference>
<feature type="repeat" description="ANK" evidence="3">
    <location>
        <begin position="204"/>
        <end position="245"/>
    </location>
</feature>
<sequence length="620" mass="68226">MSIANLPGLGVVDAGLSSLLMLEDITIQRNHKDKDGRIALTVAAQRGDKELVQHILETKAKLMVEDAGHIGQIMAEKVYLGLYNRVVPAKEPARSAVLDSVVGETPLSCALRLRHVEVARLLVEGPEGVNRALAKRIRLEQLHWAVYYGQLPIIDHLLLEETDIEGVNADGITPLGTAVSRCQAAVVDVLLRKYKANVNAKEEDGTTLLHYLFLQMEPETKQSGAWKGVMKRLIDEGADLDARTEPNGGTILHHISWIDRIEEVQLLLEYGADVNASDKMGLTALHVAASMGHVKIVELLLQHGAKCEASGPSDYTPLDLLLKPDPIPRSKKTPISNRVRVVRLLLNSNPGLLMKKDKFGFTSVGTAIHRSELELLEVLLDYSGSDPGQSSVNLSTMCFAALLGTVDVIEFLIKKGVSLQGVDERYGRNALCWAVSRGRKAQFMSLLRSPRMGWDDVDKLGRNALFLAAANGEHDMFVQLADRDSDVHRRDRFGLTPLFVAVQHGHLSIVRQIVESRPLLLEPKDSFGRSLSWWMRATGNTSMQSILTGTGMQLQDDEQTGDILSFLEKTSSIECDVCTLCLYQKDRGVQCGSGIRKYRICHVCCDFGASAADFADLLEG</sequence>
<dbReference type="SMART" id="SM00248">
    <property type="entry name" value="ANK"/>
    <property type="match status" value="12"/>
</dbReference>
<dbReference type="PANTHER" id="PTHR24198">
    <property type="entry name" value="ANKYRIN REPEAT AND PROTEIN KINASE DOMAIN-CONTAINING PROTEIN"/>
    <property type="match status" value="1"/>
</dbReference>
<evidence type="ECO:0000256" key="1">
    <source>
        <dbReference type="ARBA" id="ARBA00022737"/>
    </source>
</evidence>
<dbReference type="STRING" id="41067.A0A2I2FAG1"/>
<name>A0A2I2FAG1_ASPCN</name>
<evidence type="ECO:0000313" key="4">
    <source>
        <dbReference type="EMBL" id="PLB37608.1"/>
    </source>
</evidence>
<protein>
    <submittedName>
        <fullName evidence="4">Ankyrin repeat-containing domain protein</fullName>
    </submittedName>
</protein>
<dbReference type="PANTHER" id="PTHR24198:SF165">
    <property type="entry name" value="ANKYRIN REPEAT-CONTAINING PROTEIN-RELATED"/>
    <property type="match status" value="1"/>
</dbReference>
<keyword evidence="5" id="KW-1185">Reference proteome</keyword>
<dbReference type="Proteomes" id="UP000234585">
    <property type="component" value="Unassembled WGS sequence"/>
</dbReference>
<dbReference type="SUPFAM" id="SSF48403">
    <property type="entry name" value="Ankyrin repeat"/>
    <property type="match status" value="2"/>
</dbReference>
<dbReference type="Pfam" id="PF00023">
    <property type="entry name" value="Ank"/>
    <property type="match status" value="1"/>
</dbReference>
<feature type="repeat" description="ANK" evidence="3">
    <location>
        <begin position="247"/>
        <end position="279"/>
    </location>
</feature>
<proteinExistence type="predicted"/>
<keyword evidence="1" id="KW-0677">Repeat</keyword>
<dbReference type="EMBL" id="KZ559141">
    <property type="protein sequence ID" value="PLB37608.1"/>
    <property type="molecule type" value="Genomic_DNA"/>
</dbReference>
<feature type="repeat" description="ANK" evidence="3">
    <location>
        <begin position="280"/>
        <end position="312"/>
    </location>
</feature>
<dbReference type="RefSeq" id="XP_024671620.1">
    <property type="nucleotide sequence ID" value="XM_024816487.1"/>
</dbReference>
<feature type="repeat" description="ANK" evidence="3">
    <location>
        <begin position="35"/>
        <end position="67"/>
    </location>
</feature>
<dbReference type="InterPro" id="IPR002110">
    <property type="entry name" value="Ankyrin_rpt"/>
</dbReference>
<evidence type="ECO:0000313" key="5">
    <source>
        <dbReference type="Proteomes" id="UP000234585"/>
    </source>
</evidence>
<dbReference type="OrthoDB" id="366390at2759"/>
<dbReference type="PRINTS" id="PR01415">
    <property type="entry name" value="ANKYRIN"/>
</dbReference>
<dbReference type="PROSITE" id="PS50297">
    <property type="entry name" value="ANK_REP_REGION"/>
    <property type="match status" value="2"/>
</dbReference>
<accession>A0A2I2FAG1</accession>
<dbReference type="InterPro" id="IPR036770">
    <property type="entry name" value="Ankyrin_rpt-contain_sf"/>
</dbReference>
<organism evidence="4 5">
    <name type="scientific">Aspergillus candidus</name>
    <dbReference type="NCBI Taxonomy" id="41067"/>
    <lineage>
        <taxon>Eukaryota</taxon>
        <taxon>Fungi</taxon>
        <taxon>Dikarya</taxon>
        <taxon>Ascomycota</taxon>
        <taxon>Pezizomycotina</taxon>
        <taxon>Eurotiomycetes</taxon>
        <taxon>Eurotiomycetidae</taxon>
        <taxon>Eurotiales</taxon>
        <taxon>Aspergillaceae</taxon>
        <taxon>Aspergillus</taxon>
        <taxon>Aspergillus subgen. Circumdati</taxon>
    </lineage>
</organism>
<reference evidence="4 5" key="1">
    <citation type="submission" date="2017-12" db="EMBL/GenBank/DDBJ databases">
        <authorList>
            <consortium name="DOE Joint Genome Institute"/>
            <person name="Haridas S."/>
            <person name="Kjaerbolling I."/>
            <person name="Vesth T.C."/>
            <person name="Frisvad J.C."/>
            <person name="Nybo J.L."/>
            <person name="Theobald S."/>
            <person name="Kuo A."/>
            <person name="Bowyer P."/>
            <person name="Matsuda Y."/>
            <person name="Mondo S."/>
            <person name="Lyhne E.K."/>
            <person name="Kogle M.E."/>
            <person name="Clum A."/>
            <person name="Lipzen A."/>
            <person name="Salamov A."/>
            <person name="Ngan C.Y."/>
            <person name="Daum C."/>
            <person name="Chiniquy J."/>
            <person name="Barry K."/>
            <person name="LaButti K."/>
            <person name="Simmons B.A."/>
            <person name="Magnuson J.K."/>
            <person name="Mortensen U.H."/>
            <person name="Larsen T.O."/>
            <person name="Grigoriev I.V."/>
            <person name="Baker S.E."/>
            <person name="Andersen M.R."/>
            <person name="Nordberg H.P."/>
            <person name="Cantor M.N."/>
            <person name="Hua S.X."/>
        </authorList>
    </citation>
    <scope>NUCLEOTIDE SEQUENCE [LARGE SCALE GENOMIC DNA]</scope>
    <source>
        <strain evidence="4 5">CBS 102.13</strain>
    </source>
</reference>